<keyword evidence="18" id="KW-1185">Reference proteome</keyword>
<keyword evidence="7 15" id="KW-0732">Signal</keyword>
<dbReference type="InterPro" id="IPR003146">
    <property type="entry name" value="M14A_act_pep"/>
</dbReference>
<dbReference type="OrthoDB" id="3626597at2759"/>
<feature type="domain" description="Peptidase M14" evidence="16">
    <location>
        <begin position="123"/>
        <end position="422"/>
    </location>
</feature>
<evidence type="ECO:0000256" key="15">
    <source>
        <dbReference type="SAM" id="SignalP"/>
    </source>
</evidence>
<dbReference type="InterPro" id="IPR036990">
    <property type="entry name" value="M14A-like_propep"/>
</dbReference>
<dbReference type="PRINTS" id="PR00765">
    <property type="entry name" value="CRBOXYPTASEA"/>
</dbReference>
<dbReference type="InterPro" id="IPR057246">
    <property type="entry name" value="CARBOXYPEPT_ZN_1"/>
</dbReference>
<protein>
    <recommendedName>
        <fullName evidence="16">Peptidase M14 domain-containing protein</fullName>
    </recommendedName>
</protein>
<dbReference type="Proteomes" id="UP000828390">
    <property type="component" value="Unassembled WGS sequence"/>
</dbReference>
<evidence type="ECO:0000313" key="18">
    <source>
        <dbReference type="Proteomes" id="UP000828390"/>
    </source>
</evidence>
<evidence type="ECO:0000256" key="1">
    <source>
        <dbReference type="ARBA" id="ARBA00001947"/>
    </source>
</evidence>
<dbReference type="SUPFAM" id="SSF54897">
    <property type="entry name" value="Protease propeptides/inhibitors"/>
    <property type="match status" value="1"/>
</dbReference>
<keyword evidence="11" id="KW-0482">Metalloprotease</keyword>
<feature type="signal peptide" evidence="15">
    <location>
        <begin position="1"/>
        <end position="20"/>
    </location>
</feature>
<dbReference type="GO" id="GO:0008270">
    <property type="term" value="F:zinc ion binding"/>
    <property type="evidence" value="ECO:0007669"/>
    <property type="project" value="InterPro"/>
</dbReference>
<dbReference type="GO" id="GO:0005615">
    <property type="term" value="C:extracellular space"/>
    <property type="evidence" value="ECO:0007669"/>
    <property type="project" value="TreeGrafter"/>
</dbReference>
<evidence type="ECO:0000256" key="4">
    <source>
        <dbReference type="ARBA" id="ARBA00022645"/>
    </source>
</evidence>
<dbReference type="PROSITE" id="PS00132">
    <property type="entry name" value="CARBOXYPEPT_ZN_1"/>
    <property type="match status" value="1"/>
</dbReference>
<keyword evidence="12" id="KW-0865">Zymogen</keyword>
<dbReference type="Gene3D" id="3.40.630.10">
    <property type="entry name" value="Zn peptidases"/>
    <property type="match status" value="1"/>
</dbReference>
<feature type="chain" id="PRO_5038503770" description="Peptidase M14 domain-containing protein" evidence="15">
    <location>
        <begin position="21"/>
        <end position="424"/>
    </location>
</feature>
<evidence type="ECO:0000256" key="10">
    <source>
        <dbReference type="ARBA" id="ARBA00023026"/>
    </source>
</evidence>
<comment type="caution">
    <text evidence="17">The sequence shown here is derived from an EMBL/GenBank/DDBJ whole genome shotgun (WGS) entry which is preliminary data.</text>
</comment>
<dbReference type="InterPro" id="IPR000834">
    <property type="entry name" value="Peptidase_M14"/>
</dbReference>
<sequence length="424" mass="47575">MDVLCILATSLLLLAQEVTSERRDFTGHRLVSVSARSRAQVELLQSLESETGYDELDFWSDPSLFRPTDILVSPSDFGKLRTFLNEHNMVYQIKNENIQAAIDAEYVEVSKQSKLSSCPFTSTYCTYDQIQSFLLALQSAYPTKVKVTNIGTTYEGRNIYAVKVSENLSQPKAKSVWVEAGTHAREWIAIASALNLIDKLLTASRTESSTMLRAYDWNIVPVHNPDGYAYSHSNSRLHRKNRQVESRPCYFSNYGIDLNRNWDADFGKAGTTTQCQGDTYPGMSAFAARETTALRNAVLGDMPNVEAFFSVHCYSELMLLPHGFNNTKPADYAHLFSVAEHMMRWLETVRGTYYLSGTPPEILYSASGGAYDYFKLQGVKYAYTYELSPSSSTGNGFVLSATHIPAVSEELFMSLWAFVDIVTK</sequence>
<dbReference type="PANTHER" id="PTHR11705">
    <property type="entry name" value="PROTEASE FAMILY M14 CARBOXYPEPTIDASE A,B"/>
    <property type="match status" value="1"/>
</dbReference>
<evidence type="ECO:0000256" key="14">
    <source>
        <dbReference type="PROSITE-ProRule" id="PRU01379"/>
    </source>
</evidence>
<evidence type="ECO:0000256" key="8">
    <source>
        <dbReference type="ARBA" id="ARBA00022801"/>
    </source>
</evidence>
<reference evidence="17" key="1">
    <citation type="journal article" date="2019" name="bioRxiv">
        <title>The Genome of the Zebra Mussel, Dreissena polymorpha: A Resource for Invasive Species Research.</title>
        <authorList>
            <person name="McCartney M.A."/>
            <person name="Auch B."/>
            <person name="Kono T."/>
            <person name="Mallez S."/>
            <person name="Zhang Y."/>
            <person name="Obille A."/>
            <person name="Becker A."/>
            <person name="Abrahante J.E."/>
            <person name="Garbe J."/>
            <person name="Badalamenti J.P."/>
            <person name="Herman A."/>
            <person name="Mangelson H."/>
            <person name="Liachko I."/>
            <person name="Sullivan S."/>
            <person name="Sone E.D."/>
            <person name="Koren S."/>
            <person name="Silverstein K.A.T."/>
            <person name="Beckman K.B."/>
            <person name="Gohl D.M."/>
        </authorList>
    </citation>
    <scope>NUCLEOTIDE SEQUENCE</scope>
    <source>
        <strain evidence="17">Duluth1</strain>
        <tissue evidence="17">Whole animal</tissue>
    </source>
</reference>
<evidence type="ECO:0000256" key="12">
    <source>
        <dbReference type="ARBA" id="ARBA00023145"/>
    </source>
</evidence>
<dbReference type="SUPFAM" id="SSF53187">
    <property type="entry name" value="Zn-dependent exopeptidases"/>
    <property type="match status" value="1"/>
</dbReference>
<evidence type="ECO:0000256" key="3">
    <source>
        <dbReference type="ARBA" id="ARBA00005988"/>
    </source>
</evidence>
<dbReference type="Gene3D" id="3.30.70.340">
    <property type="entry name" value="Metallocarboxypeptidase-like"/>
    <property type="match status" value="1"/>
</dbReference>
<keyword evidence="5" id="KW-0645">Protease</keyword>
<keyword evidence="9" id="KW-0862">Zinc</keyword>
<dbReference type="AlphaFoldDB" id="A0A9D4LM78"/>
<dbReference type="Pfam" id="PF00246">
    <property type="entry name" value="Peptidase_M14"/>
    <property type="match status" value="1"/>
</dbReference>
<proteinExistence type="inferred from homology"/>
<feature type="active site" description="Proton donor/acceptor" evidence="14">
    <location>
        <position position="386"/>
    </location>
</feature>
<keyword evidence="6" id="KW-0479">Metal-binding</keyword>
<accession>A0A9D4LM78</accession>
<reference evidence="17" key="2">
    <citation type="submission" date="2020-11" db="EMBL/GenBank/DDBJ databases">
        <authorList>
            <person name="McCartney M.A."/>
            <person name="Auch B."/>
            <person name="Kono T."/>
            <person name="Mallez S."/>
            <person name="Becker A."/>
            <person name="Gohl D.M."/>
            <person name="Silverstein K.A.T."/>
            <person name="Koren S."/>
            <person name="Bechman K.B."/>
            <person name="Herman A."/>
            <person name="Abrahante J.E."/>
            <person name="Garbe J."/>
        </authorList>
    </citation>
    <scope>NUCLEOTIDE SEQUENCE</scope>
    <source>
        <strain evidence="17">Duluth1</strain>
        <tissue evidence="17">Whole animal</tissue>
    </source>
</reference>
<evidence type="ECO:0000256" key="9">
    <source>
        <dbReference type="ARBA" id="ARBA00022833"/>
    </source>
</evidence>
<keyword evidence="8" id="KW-0378">Hydrolase</keyword>
<evidence type="ECO:0000256" key="5">
    <source>
        <dbReference type="ARBA" id="ARBA00022670"/>
    </source>
</evidence>
<evidence type="ECO:0000256" key="2">
    <source>
        <dbReference type="ARBA" id="ARBA00003091"/>
    </source>
</evidence>
<evidence type="ECO:0000256" key="7">
    <source>
        <dbReference type="ARBA" id="ARBA00022729"/>
    </source>
</evidence>
<gene>
    <name evidence="17" type="ORF">DPMN_023005</name>
</gene>
<keyword evidence="10" id="KW-0843">Virulence</keyword>
<keyword evidence="13" id="KW-1015">Disulfide bond</keyword>
<dbReference type="FunFam" id="3.40.630.10:FF:000084">
    <property type="entry name" value="Carboxypeptidase B2"/>
    <property type="match status" value="1"/>
</dbReference>
<name>A0A9D4LM78_DREPO</name>
<comment type="similarity">
    <text evidence="3 14">Belongs to the peptidase M14 family.</text>
</comment>
<evidence type="ECO:0000256" key="6">
    <source>
        <dbReference type="ARBA" id="ARBA00022723"/>
    </source>
</evidence>
<evidence type="ECO:0000256" key="13">
    <source>
        <dbReference type="ARBA" id="ARBA00023157"/>
    </source>
</evidence>
<keyword evidence="4" id="KW-0121">Carboxypeptidase</keyword>
<evidence type="ECO:0000313" key="17">
    <source>
        <dbReference type="EMBL" id="KAH3860112.1"/>
    </source>
</evidence>
<dbReference type="Pfam" id="PF02244">
    <property type="entry name" value="Propep_M14"/>
    <property type="match status" value="1"/>
</dbReference>
<dbReference type="GO" id="GO:0004181">
    <property type="term" value="F:metallocarboxypeptidase activity"/>
    <property type="evidence" value="ECO:0007669"/>
    <property type="project" value="InterPro"/>
</dbReference>
<dbReference type="GO" id="GO:0006508">
    <property type="term" value="P:proteolysis"/>
    <property type="evidence" value="ECO:0007669"/>
    <property type="project" value="UniProtKB-KW"/>
</dbReference>
<evidence type="ECO:0000259" key="16">
    <source>
        <dbReference type="PROSITE" id="PS52035"/>
    </source>
</evidence>
<organism evidence="17 18">
    <name type="scientific">Dreissena polymorpha</name>
    <name type="common">Zebra mussel</name>
    <name type="synonym">Mytilus polymorpha</name>
    <dbReference type="NCBI Taxonomy" id="45954"/>
    <lineage>
        <taxon>Eukaryota</taxon>
        <taxon>Metazoa</taxon>
        <taxon>Spiralia</taxon>
        <taxon>Lophotrochozoa</taxon>
        <taxon>Mollusca</taxon>
        <taxon>Bivalvia</taxon>
        <taxon>Autobranchia</taxon>
        <taxon>Heteroconchia</taxon>
        <taxon>Euheterodonta</taxon>
        <taxon>Imparidentia</taxon>
        <taxon>Neoheterodontei</taxon>
        <taxon>Myida</taxon>
        <taxon>Dreissenoidea</taxon>
        <taxon>Dreissenidae</taxon>
        <taxon>Dreissena</taxon>
    </lineage>
</organism>
<dbReference type="EMBL" id="JAIWYP010000002">
    <property type="protein sequence ID" value="KAH3860112.1"/>
    <property type="molecule type" value="Genomic_DNA"/>
</dbReference>
<evidence type="ECO:0000256" key="11">
    <source>
        <dbReference type="ARBA" id="ARBA00023049"/>
    </source>
</evidence>
<dbReference type="PROSITE" id="PS52035">
    <property type="entry name" value="PEPTIDASE_M14"/>
    <property type="match status" value="1"/>
</dbReference>
<comment type="cofactor">
    <cofactor evidence="1">
        <name>Zn(2+)</name>
        <dbReference type="ChEBI" id="CHEBI:29105"/>
    </cofactor>
</comment>
<comment type="function">
    <text evidence="2">Extracellular metalloprotease that contributes to pathogenicity.</text>
</comment>
<dbReference type="SMART" id="SM00631">
    <property type="entry name" value="Zn_pept"/>
    <property type="match status" value="1"/>
</dbReference>
<dbReference type="PANTHER" id="PTHR11705:SF143">
    <property type="entry name" value="SLL0236 PROTEIN"/>
    <property type="match status" value="1"/>
</dbReference>